<sequence length="133" mass="14495">MVRECGRINQPVSVEVEHVHAIHGSNDHDLELDHIQEKERGMKKGPMRIPRFGGSRDEGDVASATIIFLFFSLFSQASSSSIAHAFLPAPTRQSGLVLASDIFPNGCRLSPSTDVPILVLASVVFPKGCRAER</sequence>
<gene>
    <name evidence="1" type="ORF">OsI_21461</name>
</gene>
<keyword evidence="2" id="KW-1185">Reference proteome</keyword>
<dbReference type="AlphaFoldDB" id="B8B1Y5"/>
<dbReference type="EMBL" id="CM000131">
    <property type="protein sequence ID" value="EEC79913.1"/>
    <property type="molecule type" value="Genomic_DNA"/>
</dbReference>
<dbReference type="Proteomes" id="UP000007015">
    <property type="component" value="Chromosome 6"/>
</dbReference>
<reference evidence="1 2" key="1">
    <citation type="journal article" date="2005" name="PLoS Biol.">
        <title>The genomes of Oryza sativa: a history of duplications.</title>
        <authorList>
            <person name="Yu J."/>
            <person name="Wang J."/>
            <person name="Lin W."/>
            <person name="Li S."/>
            <person name="Li H."/>
            <person name="Zhou J."/>
            <person name="Ni P."/>
            <person name="Dong W."/>
            <person name="Hu S."/>
            <person name="Zeng C."/>
            <person name="Zhang J."/>
            <person name="Zhang Y."/>
            <person name="Li R."/>
            <person name="Xu Z."/>
            <person name="Li S."/>
            <person name="Li X."/>
            <person name="Zheng H."/>
            <person name="Cong L."/>
            <person name="Lin L."/>
            <person name="Yin J."/>
            <person name="Geng J."/>
            <person name="Li G."/>
            <person name="Shi J."/>
            <person name="Liu J."/>
            <person name="Lv H."/>
            <person name="Li J."/>
            <person name="Wang J."/>
            <person name="Deng Y."/>
            <person name="Ran L."/>
            <person name="Shi X."/>
            <person name="Wang X."/>
            <person name="Wu Q."/>
            <person name="Li C."/>
            <person name="Ren X."/>
            <person name="Wang J."/>
            <person name="Wang X."/>
            <person name="Li D."/>
            <person name="Liu D."/>
            <person name="Zhang X."/>
            <person name="Ji Z."/>
            <person name="Zhao W."/>
            <person name="Sun Y."/>
            <person name="Zhang Z."/>
            <person name="Bao J."/>
            <person name="Han Y."/>
            <person name="Dong L."/>
            <person name="Ji J."/>
            <person name="Chen P."/>
            <person name="Wu S."/>
            <person name="Liu J."/>
            <person name="Xiao Y."/>
            <person name="Bu D."/>
            <person name="Tan J."/>
            <person name="Yang L."/>
            <person name="Ye C."/>
            <person name="Zhang J."/>
            <person name="Xu J."/>
            <person name="Zhou Y."/>
            <person name="Yu Y."/>
            <person name="Zhang B."/>
            <person name="Zhuang S."/>
            <person name="Wei H."/>
            <person name="Liu B."/>
            <person name="Lei M."/>
            <person name="Yu H."/>
            <person name="Li Y."/>
            <person name="Xu H."/>
            <person name="Wei S."/>
            <person name="He X."/>
            <person name="Fang L."/>
            <person name="Zhang Z."/>
            <person name="Zhang Y."/>
            <person name="Huang X."/>
            <person name="Su Z."/>
            <person name="Tong W."/>
            <person name="Li J."/>
            <person name="Tong Z."/>
            <person name="Li S."/>
            <person name="Ye J."/>
            <person name="Wang L."/>
            <person name="Fang L."/>
            <person name="Lei T."/>
            <person name="Chen C."/>
            <person name="Chen H."/>
            <person name="Xu Z."/>
            <person name="Li H."/>
            <person name="Huang H."/>
            <person name="Zhang F."/>
            <person name="Xu H."/>
            <person name="Li N."/>
            <person name="Zhao C."/>
            <person name="Li S."/>
            <person name="Dong L."/>
            <person name="Huang Y."/>
            <person name="Li L."/>
            <person name="Xi Y."/>
            <person name="Qi Q."/>
            <person name="Li W."/>
            <person name="Zhang B."/>
            <person name="Hu W."/>
            <person name="Zhang Y."/>
            <person name="Tian X."/>
            <person name="Jiao Y."/>
            <person name="Liang X."/>
            <person name="Jin J."/>
            <person name="Gao L."/>
            <person name="Zheng W."/>
            <person name="Hao B."/>
            <person name="Liu S."/>
            <person name="Wang W."/>
            <person name="Yuan L."/>
            <person name="Cao M."/>
            <person name="McDermott J."/>
            <person name="Samudrala R."/>
            <person name="Wang J."/>
            <person name="Wong G.K."/>
            <person name="Yang H."/>
        </authorList>
    </citation>
    <scope>NUCLEOTIDE SEQUENCE [LARGE SCALE GENOMIC DNA]</scope>
    <source>
        <strain evidence="2">cv. 93-11</strain>
    </source>
</reference>
<name>B8B1Y5_ORYSI</name>
<evidence type="ECO:0000313" key="1">
    <source>
        <dbReference type="EMBL" id="EEC79913.1"/>
    </source>
</evidence>
<protein>
    <submittedName>
        <fullName evidence="1">Uncharacterized protein</fullName>
    </submittedName>
</protein>
<organism evidence="1 2">
    <name type="scientific">Oryza sativa subsp. indica</name>
    <name type="common">Rice</name>
    <dbReference type="NCBI Taxonomy" id="39946"/>
    <lineage>
        <taxon>Eukaryota</taxon>
        <taxon>Viridiplantae</taxon>
        <taxon>Streptophyta</taxon>
        <taxon>Embryophyta</taxon>
        <taxon>Tracheophyta</taxon>
        <taxon>Spermatophyta</taxon>
        <taxon>Magnoliopsida</taxon>
        <taxon>Liliopsida</taxon>
        <taxon>Poales</taxon>
        <taxon>Poaceae</taxon>
        <taxon>BOP clade</taxon>
        <taxon>Oryzoideae</taxon>
        <taxon>Oryzeae</taxon>
        <taxon>Oryzinae</taxon>
        <taxon>Oryza</taxon>
        <taxon>Oryza sativa</taxon>
    </lineage>
</organism>
<evidence type="ECO:0000313" key="2">
    <source>
        <dbReference type="Proteomes" id="UP000007015"/>
    </source>
</evidence>
<proteinExistence type="predicted"/>
<dbReference type="HOGENOM" id="CLU_1910135_0_0_1"/>
<accession>B8B1Y5</accession>
<dbReference type="Gramene" id="BGIOSGA022223-TA">
    <property type="protein sequence ID" value="BGIOSGA022223-PA"/>
    <property type="gene ID" value="BGIOSGA022223"/>
</dbReference>